<feature type="domain" description="Sigma-54 factor interaction" evidence="8">
    <location>
        <begin position="487"/>
        <end position="716"/>
    </location>
</feature>
<dbReference type="Gene3D" id="1.10.8.60">
    <property type="match status" value="1"/>
</dbReference>
<dbReference type="SMART" id="SM00382">
    <property type="entry name" value="AAA"/>
    <property type="match status" value="1"/>
</dbReference>
<name>A0ABV4K4E4_9BACT</name>
<dbReference type="InterPro" id="IPR025943">
    <property type="entry name" value="Sigma_54_int_dom_ATP-bd_2"/>
</dbReference>
<reference evidence="9 10" key="1">
    <citation type="submission" date="2024-08" db="EMBL/GenBank/DDBJ databases">
        <title>Sulfate-reducing bacteria isolated from formation water of the oil field in Kazakhstan and description of Pseudodesulfovibrio sp.</title>
        <authorList>
            <person name="Bidzhieva S.K."/>
            <person name="Tourova T.P."/>
            <person name="Grouzdev D.S."/>
            <person name="Beletsky A.V."/>
            <person name="Sokolova D.S."/>
            <person name="Samigullina S.R."/>
            <person name="Poltaraus A.B."/>
            <person name="Avtukh A.N."/>
            <person name="Tereshina V.M."/>
            <person name="Zhaparov N.S."/>
            <person name="Mardanov A.V."/>
            <person name="Nazina T.N."/>
        </authorList>
    </citation>
    <scope>NUCLEOTIDE SEQUENCE [LARGE SCALE GENOMIC DNA]</scope>
    <source>
        <strain evidence="9 10">9FUS</strain>
    </source>
</reference>
<dbReference type="RefSeq" id="WP_371387351.1">
    <property type="nucleotide sequence ID" value="NZ_JBGLYH010000043.1"/>
</dbReference>
<keyword evidence="10" id="KW-1185">Reference proteome</keyword>
<keyword evidence="4" id="KW-0238">DNA-binding</keyword>
<keyword evidence="7" id="KW-1133">Transmembrane helix</keyword>
<feature type="region of interest" description="Disordered" evidence="6">
    <location>
        <begin position="741"/>
        <end position="779"/>
    </location>
</feature>
<protein>
    <submittedName>
        <fullName evidence="9">Sigma 54-interacting transcriptional regulator</fullName>
    </submittedName>
</protein>
<comment type="caution">
    <text evidence="9">The sequence shown here is derived from an EMBL/GenBank/DDBJ whole genome shotgun (WGS) entry which is preliminary data.</text>
</comment>
<keyword evidence="1" id="KW-0547">Nucleotide-binding</keyword>
<dbReference type="Proteomes" id="UP001568698">
    <property type="component" value="Unassembled WGS sequence"/>
</dbReference>
<evidence type="ECO:0000256" key="2">
    <source>
        <dbReference type="ARBA" id="ARBA00022840"/>
    </source>
</evidence>
<dbReference type="Pfam" id="PF25601">
    <property type="entry name" value="AAA_lid_14"/>
    <property type="match status" value="1"/>
</dbReference>
<sequence length="840" mass="92901">MPSFSTSGSRMSDWIRRHLPGLVRRLGLRGKLLLALMPSIVCILLFTGWASYRVSDEFIDIALSRTVRQNTMAVAHEMEQYLDGCRTDLLFLAGGRTDGASLRDAFARLLKAGGKPYLELCYLPASGGEPVVLVSQGETVHAVAPGVLDRVRPNPFAELNRLAALKPGHVAASDILEVSYPMPTKDSANRYADANVVRFYTACPGNGAEPPGLLFLSVEATTLRNILSWYNSRKSPLWAYPRSDELRFNYFVNHDGWMLFQSEDYDKQGGELTTYLAREGFDGSLGKPGNAAAFRPNEKYTLYWNTVDAMGQGKNGLERVEEARPKSSAVSSHYFSYAPVYFRADPAGPPSVYGGVIFVDRSQLPIIAGYKNMDVMLFVTIGGIVVISILIFLFGRILTRPIRELAARMNTLNSLEEMEEIHLPYSGYDITVLQESINNIIRRVKQQVVEIQAKDEAILNVNKRERASLDRDRELLVENELSRIPEIVGVGSATANLKVNILKAAQVDVDVLIAGETGTGKQLVAEAIHAHSSRAGKPFISINCGALDENLLLDALFGHVKGAFSEAKEDRNGAFVEADGGILFLDEIQSASHKVQQSLLRALASRKIKPLGSDRELTVDVRILAATNVDIQSLIEDKIFREDLYYRLKVISINTPALRENRENISLLAVYYLKQAESLAGREHLDLSKGALAKLISHDWPGNVRELVNCITRAAVMAETDIIQPEEIRLESDFYSWPVQSQPAEYPSGNAQPPHSPDIPSAFPAQPAAAEADTGLNPRQKEAWDVIRKQGNVTRKQYQDLVGGNLPTRTAIYDLQDFVKRGLLIKKGKGPSTRYELTGE</sequence>
<proteinExistence type="predicted"/>
<dbReference type="Pfam" id="PF00158">
    <property type="entry name" value="Sigma54_activat"/>
    <property type="match status" value="1"/>
</dbReference>
<dbReference type="InterPro" id="IPR025944">
    <property type="entry name" value="Sigma_54_int_dom_CS"/>
</dbReference>
<dbReference type="EMBL" id="JBGLYH010000043">
    <property type="protein sequence ID" value="MEZ7197851.1"/>
    <property type="molecule type" value="Genomic_DNA"/>
</dbReference>
<dbReference type="PROSITE" id="PS00675">
    <property type="entry name" value="SIGMA54_INTERACT_1"/>
    <property type="match status" value="1"/>
</dbReference>
<feature type="transmembrane region" description="Helical" evidence="7">
    <location>
        <begin position="375"/>
        <end position="399"/>
    </location>
</feature>
<dbReference type="PROSITE" id="PS00676">
    <property type="entry name" value="SIGMA54_INTERACT_2"/>
    <property type="match status" value="1"/>
</dbReference>
<dbReference type="PANTHER" id="PTHR32071">
    <property type="entry name" value="TRANSCRIPTIONAL REGULATORY PROTEIN"/>
    <property type="match status" value="1"/>
</dbReference>
<dbReference type="InterPro" id="IPR058031">
    <property type="entry name" value="AAA_lid_NorR"/>
</dbReference>
<evidence type="ECO:0000313" key="9">
    <source>
        <dbReference type="EMBL" id="MEZ7197851.1"/>
    </source>
</evidence>
<dbReference type="Gene3D" id="3.40.50.300">
    <property type="entry name" value="P-loop containing nucleotide triphosphate hydrolases"/>
    <property type="match status" value="1"/>
</dbReference>
<feature type="compositionally biased region" description="Polar residues" evidence="6">
    <location>
        <begin position="741"/>
        <end position="753"/>
    </location>
</feature>
<dbReference type="PANTHER" id="PTHR32071:SF117">
    <property type="entry name" value="PTS-DEPENDENT DIHYDROXYACETONE KINASE OPERON REGULATORY PROTEIN-RELATED"/>
    <property type="match status" value="1"/>
</dbReference>
<keyword evidence="7" id="KW-0472">Membrane</keyword>
<evidence type="ECO:0000256" key="4">
    <source>
        <dbReference type="ARBA" id="ARBA00023125"/>
    </source>
</evidence>
<evidence type="ECO:0000256" key="6">
    <source>
        <dbReference type="SAM" id="MobiDB-lite"/>
    </source>
</evidence>
<organism evidence="9 10">
    <name type="scientific">Pseudodesulfovibrio karagichevae</name>
    <dbReference type="NCBI Taxonomy" id="3239305"/>
    <lineage>
        <taxon>Bacteria</taxon>
        <taxon>Pseudomonadati</taxon>
        <taxon>Thermodesulfobacteriota</taxon>
        <taxon>Desulfovibrionia</taxon>
        <taxon>Desulfovibrionales</taxon>
        <taxon>Desulfovibrionaceae</taxon>
    </lineage>
</organism>
<dbReference type="SUPFAM" id="SSF52540">
    <property type="entry name" value="P-loop containing nucleoside triphosphate hydrolases"/>
    <property type="match status" value="1"/>
</dbReference>
<dbReference type="InterPro" id="IPR025662">
    <property type="entry name" value="Sigma_54_int_dom_ATP-bd_1"/>
</dbReference>
<evidence type="ECO:0000256" key="7">
    <source>
        <dbReference type="SAM" id="Phobius"/>
    </source>
</evidence>
<keyword evidence="5" id="KW-0804">Transcription</keyword>
<keyword evidence="7" id="KW-0812">Transmembrane</keyword>
<feature type="transmembrane region" description="Helical" evidence="7">
    <location>
        <begin position="32"/>
        <end position="52"/>
    </location>
</feature>
<dbReference type="InterPro" id="IPR002078">
    <property type="entry name" value="Sigma_54_int"/>
</dbReference>
<dbReference type="PROSITE" id="PS00688">
    <property type="entry name" value="SIGMA54_INTERACT_3"/>
    <property type="match status" value="1"/>
</dbReference>
<gene>
    <name evidence="9" type="ORF">AB6M95_13920</name>
</gene>
<evidence type="ECO:0000256" key="5">
    <source>
        <dbReference type="ARBA" id="ARBA00023163"/>
    </source>
</evidence>
<dbReference type="InterPro" id="IPR003593">
    <property type="entry name" value="AAA+_ATPase"/>
</dbReference>
<dbReference type="Gene3D" id="1.10.10.10">
    <property type="entry name" value="Winged helix-like DNA-binding domain superfamily/Winged helix DNA-binding domain"/>
    <property type="match status" value="1"/>
</dbReference>
<evidence type="ECO:0000256" key="1">
    <source>
        <dbReference type="ARBA" id="ARBA00022741"/>
    </source>
</evidence>
<keyword evidence="2" id="KW-0067">ATP-binding</keyword>
<dbReference type="CDD" id="cd00009">
    <property type="entry name" value="AAA"/>
    <property type="match status" value="1"/>
</dbReference>
<dbReference type="PROSITE" id="PS50045">
    <property type="entry name" value="SIGMA54_INTERACT_4"/>
    <property type="match status" value="1"/>
</dbReference>
<dbReference type="Gene3D" id="6.10.340.10">
    <property type="match status" value="1"/>
</dbReference>
<evidence type="ECO:0000259" key="8">
    <source>
        <dbReference type="PROSITE" id="PS50045"/>
    </source>
</evidence>
<evidence type="ECO:0000313" key="10">
    <source>
        <dbReference type="Proteomes" id="UP001568698"/>
    </source>
</evidence>
<evidence type="ECO:0000256" key="3">
    <source>
        <dbReference type="ARBA" id="ARBA00023015"/>
    </source>
</evidence>
<keyword evidence="3" id="KW-0805">Transcription regulation</keyword>
<feature type="compositionally biased region" description="Low complexity" evidence="6">
    <location>
        <begin position="760"/>
        <end position="772"/>
    </location>
</feature>
<dbReference type="InterPro" id="IPR036388">
    <property type="entry name" value="WH-like_DNA-bd_sf"/>
</dbReference>
<dbReference type="InterPro" id="IPR027417">
    <property type="entry name" value="P-loop_NTPase"/>
</dbReference>
<accession>A0ABV4K4E4</accession>